<sequence>MSMLAVVAVAIVGLLFLAIVPLLSGSEQSGRTQTSADAAALAGAQDVREYVLDQLHSVFTVGGWNSFGTLIGPARGYGAAQSYASANDAELITYSYDPSRDRFSVRTRLLAEAPNGDRAESLATASLGVKLGTCGIGRHTTVVGYEEEPTPEPPPDPPADPDPDESAPPTSSPTPTQTPTPVPILGFEYRFTCDGFDSGWSLEISDLLDDTADWLDDQLVPSLVE</sequence>
<organism evidence="2 3">
    <name type="scientific">Pengzhenrongella sicca</name>
    <dbReference type="NCBI Taxonomy" id="2819238"/>
    <lineage>
        <taxon>Bacteria</taxon>
        <taxon>Bacillati</taxon>
        <taxon>Actinomycetota</taxon>
        <taxon>Actinomycetes</taxon>
        <taxon>Micrococcales</taxon>
        <taxon>Pengzhenrongella</taxon>
    </lineage>
</organism>
<proteinExistence type="predicted"/>
<feature type="region of interest" description="Disordered" evidence="1">
    <location>
        <begin position="145"/>
        <end position="183"/>
    </location>
</feature>
<name>A0A8A4ZG37_9MICO</name>
<keyword evidence="3" id="KW-1185">Reference proteome</keyword>
<dbReference type="KEGG" id="psic:J4E96_02730"/>
<reference evidence="2" key="1">
    <citation type="submission" date="2021-03" db="EMBL/GenBank/DDBJ databases">
        <title>Pengzhenrongella sicca gen. nov., sp. nov., a new member of suborder Micrococcineae isolated from High-Arctic tundra soil.</title>
        <authorList>
            <person name="Peng F."/>
        </authorList>
    </citation>
    <scope>NUCLEOTIDE SEQUENCE</scope>
    <source>
        <strain evidence="2">LRZ-2</strain>
    </source>
</reference>
<evidence type="ECO:0000313" key="3">
    <source>
        <dbReference type="Proteomes" id="UP000663937"/>
    </source>
</evidence>
<dbReference type="EMBL" id="CP071868">
    <property type="protein sequence ID" value="QTE29959.1"/>
    <property type="molecule type" value="Genomic_DNA"/>
</dbReference>
<dbReference type="RefSeq" id="WP_227424274.1">
    <property type="nucleotide sequence ID" value="NZ_CP071868.1"/>
</dbReference>
<dbReference type="AlphaFoldDB" id="A0A8A4ZG37"/>
<dbReference type="Proteomes" id="UP000663937">
    <property type="component" value="Chromosome"/>
</dbReference>
<gene>
    <name evidence="2" type="ORF">J4E96_02730</name>
</gene>
<evidence type="ECO:0000313" key="2">
    <source>
        <dbReference type="EMBL" id="QTE29959.1"/>
    </source>
</evidence>
<feature type="compositionally biased region" description="Pro residues" evidence="1">
    <location>
        <begin position="170"/>
        <end position="182"/>
    </location>
</feature>
<accession>A0A8A4ZG37</accession>
<evidence type="ECO:0000256" key="1">
    <source>
        <dbReference type="SAM" id="MobiDB-lite"/>
    </source>
</evidence>
<protein>
    <submittedName>
        <fullName evidence="2">Uncharacterized protein</fullName>
    </submittedName>
</protein>